<evidence type="ECO:0000313" key="3">
    <source>
        <dbReference type="Proteomes" id="UP001054945"/>
    </source>
</evidence>
<name>A0AAV4XE32_CAEEX</name>
<evidence type="ECO:0000313" key="2">
    <source>
        <dbReference type="EMBL" id="GIY92058.1"/>
    </source>
</evidence>
<evidence type="ECO:0000256" key="1">
    <source>
        <dbReference type="SAM" id="MobiDB-lite"/>
    </source>
</evidence>
<accession>A0AAV4XE32</accession>
<proteinExistence type="predicted"/>
<dbReference type="AlphaFoldDB" id="A0AAV4XE32"/>
<feature type="compositionally biased region" description="Basic and acidic residues" evidence="1">
    <location>
        <begin position="25"/>
        <end position="43"/>
    </location>
</feature>
<sequence length="83" mass="9048">MGGAEGRWSVACKVPAAIDGRLLIDSEPRERKSASPKRTDASKSKAFSFAACRASTAARHIRLCVHRTLTQGHKTGKRDTRRA</sequence>
<reference evidence="2 3" key="1">
    <citation type="submission" date="2021-06" db="EMBL/GenBank/DDBJ databases">
        <title>Caerostris extrusa draft genome.</title>
        <authorList>
            <person name="Kono N."/>
            <person name="Arakawa K."/>
        </authorList>
    </citation>
    <scope>NUCLEOTIDE SEQUENCE [LARGE SCALE GENOMIC DNA]</scope>
</reference>
<feature type="region of interest" description="Disordered" evidence="1">
    <location>
        <begin position="25"/>
        <end position="44"/>
    </location>
</feature>
<dbReference type="Proteomes" id="UP001054945">
    <property type="component" value="Unassembled WGS sequence"/>
</dbReference>
<organism evidence="2 3">
    <name type="scientific">Caerostris extrusa</name>
    <name type="common">Bark spider</name>
    <name type="synonym">Caerostris bankana</name>
    <dbReference type="NCBI Taxonomy" id="172846"/>
    <lineage>
        <taxon>Eukaryota</taxon>
        <taxon>Metazoa</taxon>
        <taxon>Ecdysozoa</taxon>
        <taxon>Arthropoda</taxon>
        <taxon>Chelicerata</taxon>
        <taxon>Arachnida</taxon>
        <taxon>Araneae</taxon>
        <taxon>Araneomorphae</taxon>
        <taxon>Entelegynae</taxon>
        <taxon>Araneoidea</taxon>
        <taxon>Araneidae</taxon>
        <taxon>Caerostris</taxon>
    </lineage>
</organism>
<protein>
    <submittedName>
        <fullName evidence="2">Uncharacterized protein</fullName>
    </submittedName>
</protein>
<dbReference type="EMBL" id="BPLR01000087">
    <property type="protein sequence ID" value="GIY92058.1"/>
    <property type="molecule type" value="Genomic_DNA"/>
</dbReference>
<gene>
    <name evidence="2" type="ORF">CEXT_46061</name>
</gene>
<comment type="caution">
    <text evidence="2">The sequence shown here is derived from an EMBL/GenBank/DDBJ whole genome shotgun (WGS) entry which is preliminary data.</text>
</comment>
<keyword evidence="3" id="KW-1185">Reference proteome</keyword>